<keyword evidence="1 4" id="KW-0808">Transferase</keyword>
<evidence type="ECO:0000256" key="2">
    <source>
        <dbReference type="ARBA" id="ARBA00023315"/>
    </source>
</evidence>
<name>A0A1B7M0I4_9MICC</name>
<dbReference type="GO" id="GO:0016747">
    <property type="term" value="F:acyltransferase activity, transferring groups other than amino-acyl groups"/>
    <property type="evidence" value="ECO:0007669"/>
    <property type="project" value="InterPro"/>
</dbReference>
<dbReference type="EMBL" id="LXEY01000016">
    <property type="protein sequence ID" value="OAV61545.1"/>
    <property type="molecule type" value="Genomic_DNA"/>
</dbReference>
<accession>A0A1B7M0I4</accession>
<organism evidence="4 5">
    <name type="scientific">Enteractinococcus helveticum</name>
    <dbReference type="NCBI Taxonomy" id="1837282"/>
    <lineage>
        <taxon>Bacteria</taxon>
        <taxon>Bacillati</taxon>
        <taxon>Actinomycetota</taxon>
        <taxon>Actinomycetes</taxon>
        <taxon>Micrococcales</taxon>
        <taxon>Micrococcaceae</taxon>
    </lineage>
</organism>
<protein>
    <submittedName>
        <fullName evidence="4">GCN5 family acetyltransferase</fullName>
    </submittedName>
</protein>
<dbReference type="InterPro" id="IPR000182">
    <property type="entry name" value="GNAT_dom"/>
</dbReference>
<sequence length="224" mass="24558">MSTAKIRPFDETDRSELRTLFARAGDGAPPGSFLGHPEAEASVYLDPYMDLEPESLFVAEADGALVGYLTGCLDSATFPSEGARMELAIRKYRLALRPQSMVFFGRAIADTVRTKLRKEPATEDFDDARWPSHLHINVAPEARGTGAGSALMEAWFDRWTQAGSPGCYLQTLVENPGAVRFFQRMGFTAYGSTPLVPGVRYNGKRLHQQTMVQAAPNRDAGASH</sequence>
<keyword evidence="5" id="KW-1185">Reference proteome</keyword>
<dbReference type="PANTHER" id="PTHR43877">
    <property type="entry name" value="AMINOALKYLPHOSPHONATE N-ACETYLTRANSFERASE-RELATED-RELATED"/>
    <property type="match status" value="1"/>
</dbReference>
<dbReference type="InterPro" id="IPR016181">
    <property type="entry name" value="Acyl_CoA_acyltransferase"/>
</dbReference>
<dbReference type="Proteomes" id="UP000078292">
    <property type="component" value="Unassembled WGS sequence"/>
</dbReference>
<evidence type="ECO:0000259" key="3">
    <source>
        <dbReference type="PROSITE" id="PS51186"/>
    </source>
</evidence>
<reference evidence="4 5" key="1">
    <citation type="submission" date="2016-04" db="EMBL/GenBank/DDBJ databases">
        <title>First whole genome shotgun sequence of the bacterium Enteractinococcus sp. strain UASWS1574.</title>
        <authorList>
            <person name="Crovadore J."/>
            <person name="Chablais R."/>
            <person name="Lefort F."/>
        </authorList>
    </citation>
    <scope>NUCLEOTIDE SEQUENCE [LARGE SCALE GENOMIC DNA]</scope>
    <source>
        <strain evidence="4 5">UASWS1574</strain>
    </source>
</reference>
<dbReference type="AlphaFoldDB" id="A0A1B7M0I4"/>
<feature type="domain" description="N-acetyltransferase" evidence="3">
    <location>
        <begin position="4"/>
        <end position="216"/>
    </location>
</feature>
<gene>
    <name evidence="4" type="ORF">A6F49_08905</name>
</gene>
<comment type="caution">
    <text evidence="4">The sequence shown here is derived from an EMBL/GenBank/DDBJ whole genome shotgun (WGS) entry which is preliminary data.</text>
</comment>
<dbReference type="Gene3D" id="3.40.630.30">
    <property type="match status" value="1"/>
</dbReference>
<keyword evidence="2" id="KW-0012">Acyltransferase</keyword>
<dbReference type="STRING" id="1837282.A6F49_08905"/>
<dbReference type="PROSITE" id="PS51186">
    <property type="entry name" value="GNAT"/>
    <property type="match status" value="1"/>
</dbReference>
<dbReference type="PANTHER" id="PTHR43877:SF2">
    <property type="entry name" value="AMINOALKYLPHOSPHONATE N-ACETYLTRANSFERASE-RELATED"/>
    <property type="match status" value="1"/>
</dbReference>
<proteinExistence type="predicted"/>
<evidence type="ECO:0000313" key="4">
    <source>
        <dbReference type="EMBL" id="OAV61545.1"/>
    </source>
</evidence>
<dbReference type="InterPro" id="IPR050832">
    <property type="entry name" value="Bact_Acetyltransf"/>
</dbReference>
<dbReference type="Pfam" id="PF13508">
    <property type="entry name" value="Acetyltransf_7"/>
    <property type="match status" value="1"/>
</dbReference>
<evidence type="ECO:0000256" key="1">
    <source>
        <dbReference type="ARBA" id="ARBA00022679"/>
    </source>
</evidence>
<dbReference type="RefSeq" id="WP_043057576.1">
    <property type="nucleotide sequence ID" value="NZ_LXEY01000016.1"/>
</dbReference>
<evidence type="ECO:0000313" key="5">
    <source>
        <dbReference type="Proteomes" id="UP000078292"/>
    </source>
</evidence>
<dbReference type="OrthoDB" id="5243635at2"/>
<dbReference type="SUPFAM" id="SSF55729">
    <property type="entry name" value="Acyl-CoA N-acyltransferases (Nat)"/>
    <property type="match status" value="1"/>
</dbReference>